<proteinExistence type="inferred from homology"/>
<evidence type="ECO:0000256" key="2">
    <source>
        <dbReference type="ARBA" id="ARBA00023002"/>
    </source>
</evidence>
<comment type="similarity">
    <text evidence="1">Belongs to the short-chain dehydrogenases/reductases (SDR) family.</text>
</comment>
<dbReference type="SUPFAM" id="SSF51735">
    <property type="entry name" value="NAD(P)-binding Rossmann-fold domains"/>
    <property type="match status" value="1"/>
</dbReference>
<dbReference type="Gene3D" id="3.40.50.720">
    <property type="entry name" value="NAD(P)-binding Rossmann-like Domain"/>
    <property type="match status" value="1"/>
</dbReference>
<protein>
    <recommendedName>
        <fullName evidence="5">NAD(P)-binding protein</fullName>
    </recommendedName>
</protein>
<dbReference type="Pfam" id="PF00106">
    <property type="entry name" value="adh_short"/>
    <property type="match status" value="1"/>
</dbReference>
<evidence type="ECO:0000313" key="4">
    <source>
        <dbReference type="EMBL" id="CAD9973337.1"/>
    </source>
</evidence>
<evidence type="ECO:0008006" key="5">
    <source>
        <dbReference type="Google" id="ProtNLM"/>
    </source>
</evidence>
<dbReference type="InterPro" id="IPR002347">
    <property type="entry name" value="SDR_fam"/>
</dbReference>
<dbReference type="PRINTS" id="PR00081">
    <property type="entry name" value="GDHRDH"/>
</dbReference>
<dbReference type="EMBL" id="HBHT01022946">
    <property type="protein sequence ID" value="CAD9973337.1"/>
    <property type="molecule type" value="Transcribed_RNA"/>
</dbReference>
<sequence>MSFRVSAAFQTAIKGEKNSSVALVSGGRSGIGLAVAKKLASFDFIDHVIAVSRSITPQDVAPYPKLVALAADVTTEEGRETIVSKVKEYHDKKQQLRYLVHSAGSIEPIKSVLDIKPEEMRKSMVLNCEAPFFLTTALYPFMKPMDSSGGVAGRVLHVSSGAAHGAPPVGWAAYGIGKAAFFQSYKVLEREFRQEGGHVVVGSFKPGVVDTSMQGTIRAASQDSMPVVENFRNMKAKTEEAKNSAPHKARPPPKGALDSPDNVAFFAEFLLLGTTDEEFANASDTNEYDIRDSKLYPLWIDEELLP</sequence>
<keyword evidence="2" id="KW-0560">Oxidoreductase</keyword>
<gene>
    <name evidence="4" type="ORF">APAL1065_LOCUS15400</name>
</gene>
<dbReference type="PANTHER" id="PTHR43008">
    <property type="entry name" value="BENZIL REDUCTASE"/>
    <property type="match status" value="1"/>
</dbReference>
<name>A0A7S2YFU2_9STRA</name>
<evidence type="ECO:0000256" key="3">
    <source>
        <dbReference type="SAM" id="MobiDB-lite"/>
    </source>
</evidence>
<reference evidence="4" key="1">
    <citation type="submission" date="2021-01" db="EMBL/GenBank/DDBJ databases">
        <authorList>
            <person name="Corre E."/>
            <person name="Pelletier E."/>
            <person name="Niang G."/>
            <person name="Scheremetjew M."/>
            <person name="Finn R."/>
            <person name="Kale V."/>
            <person name="Holt S."/>
            <person name="Cochrane G."/>
            <person name="Meng A."/>
            <person name="Brown T."/>
            <person name="Cohen L."/>
        </authorList>
    </citation>
    <scope>NUCLEOTIDE SEQUENCE</scope>
    <source>
        <strain evidence="4">CCMP125</strain>
    </source>
</reference>
<dbReference type="InterPro" id="IPR036291">
    <property type="entry name" value="NAD(P)-bd_dom_sf"/>
</dbReference>
<dbReference type="GO" id="GO:0016616">
    <property type="term" value="F:oxidoreductase activity, acting on the CH-OH group of donors, NAD or NADP as acceptor"/>
    <property type="evidence" value="ECO:0007669"/>
    <property type="project" value="UniProtKB-ARBA"/>
</dbReference>
<organism evidence="4">
    <name type="scientific">Entomoneis paludosa</name>
    <dbReference type="NCBI Taxonomy" id="265537"/>
    <lineage>
        <taxon>Eukaryota</taxon>
        <taxon>Sar</taxon>
        <taxon>Stramenopiles</taxon>
        <taxon>Ochrophyta</taxon>
        <taxon>Bacillariophyta</taxon>
        <taxon>Bacillariophyceae</taxon>
        <taxon>Bacillariophycidae</taxon>
        <taxon>Entomoneidaceae</taxon>
        <taxon>Entomoneis</taxon>
    </lineage>
</organism>
<dbReference type="AlphaFoldDB" id="A0A7S2YFU2"/>
<dbReference type="GO" id="GO:0050664">
    <property type="term" value="F:oxidoreductase activity, acting on NAD(P)H, oxygen as acceptor"/>
    <property type="evidence" value="ECO:0007669"/>
    <property type="project" value="TreeGrafter"/>
</dbReference>
<feature type="region of interest" description="Disordered" evidence="3">
    <location>
        <begin position="237"/>
        <end position="259"/>
    </location>
</feature>
<evidence type="ECO:0000256" key="1">
    <source>
        <dbReference type="ARBA" id="ARBA00006484"/>
    </source>
</evidence>
<dbReference type="PANTHER" id="PTHR43008:SF8">
    <property type="entry name" value="BENZIL REDUCTASE ((S)-BENZOIN FORMING) IRC24"/>
    <property type="match status" value="1"/>
</dbReference>
<accession>A0A7S2YFU2</accession>